<feature type="non-terminal residue" evidence="1">
    <location>
        <position position="1"/>
    </location>
</feature>
<accession>A0A8T1U4V8</accession>
<dbReference type="OrthoDB" id="10566344at2759"/>
<reference evidence="1" key="1">
    <citation type="submission" date="2021-01" db="EMBL/GenBank/DDBJ databases">
        <title>Phytophthora aleatoria, a newly-described species from Pinus radiata is distinct from Phytophthora cactorum isolates based on comparative genomics.</title>
        <authorList>
            <person name="Mcdougal R."/>
            <person name="Panda P."/>
            <person name="Williams N."/>
            <person name="Studholme D.J."/>
        </authorList>
    </citation>
    <scope>NUCLEOTIDE SEQUENCE</scope>
    <source>
        <strain evidence="1">NZFS 3830</strain>
    </source>
</reference>
<gene>
    <name evidence="1" type="ORF">JG687_00012241</name>
</gene>
<dbReference type="Proteomes" id="UP000688947">
    <property type="component" value="Unassembled WGS sequence"/>
</dbReference>
<dbReference type="AlphaFoldDB" id="A0A8T1U4V8"/>
<evidence type="ECO:0000313" key="2">
    <source>
        <dbReference type="Proteomes" id="UP000688947"/>
    </source>
</evidence>
<evidence type="ECO:0008006" key="3">
    <source>
        <dbReference type="Google" id="ProtNLM"/>
    </source>
</evidence>
<comment type="caution">
    <text evidence="1">The sequence shown here is derived from an EMBL/GenBank/DDBJ whole genome shotgun (WGS) entry which is preliminary data.</text>
</comment>
<sequence>FPCRIYGNKTAWWNSKLSLKFLGFHFAKSGNPDAKIILLRNDFSGHWTDEVTIYANSLNTSELAHINLCASARGYFSFSKF</sequence>
<dbReference type="EMBL" id="JAENGZ010000804">
    <property type="protein sequence ID" value="KAG6953698.1"/>
    <property type="molecule type" value="Genomic_DNA"/>
</dbReference>
<evidence type="ECO:0000313" key="1">
    <source>
        <dbReference type="EMBL" id="KAG6953698.1"/>
    </source>
</evidence>
<organism evidence="1 2">
    <name type="scientific">Phytophthora cactorum</name>
    <dbReference type="NCBI Taxonomy" id="29920"/>
    <lineage>
        <taxon>Eukaryota</taxon>
        <taxon>Sar</taxon>
        <taxon>Stramenopiles</taxon>
        <taxon>Oomycota</taxon>
        <taxon>Peronosporomycetes</taxon>
        <taxon>Peronosporales</taxon>
        <taxon>Peronosporaceae</taxon>
        <taxon>Phytophthora</taxon>
    </lineage>
</organism>
<name>A0A8T1U4V8_9STRA</name>
<protein>
    <recommendedName>
        <fullName evidence="3">DDE-1 domain-containing protein</fullName>
    </recommendedName>
</protein>
<proteinExistence type="predicted"/>